<proteinExistence type="predicted"/>
<evidence type="ECO:0000313" key="1">
    <source>
        <dbReference type="EMBL" id="TRZ03317.1"/>
    </source>
</evidence>
<reference evidence="1 2" key="1">
    <citation type="journal article" date="2019" name="Sci. Data">
        <title>Hybrid genome assembly and annotation of Danionella translucida.</title>
        <authorList>
            <person name="Kadobianskyi M."/>
            <person name="Schulze L."/>
            <person name="Schuelke M."/>
            <person name="Judkewitz B."/>
        </authorList>
    </citation>
    <scope>NUCLEOTIDE SEQUENCE [LARGE SCALE GENOMIC DNA]</scope>
    <source>
        <strain evidence="1 2">Bolton</strain>
    </source>
</reference>
<protein>
    <submittedName>
        <fullName evidence="1">Uncharacterized protein</fullName>
    </submittedName>
</protein>
<sequence>MGNVVSTETACTNKSREHMARMTAQRCSEILPEYLDQARLGSQATKRTFLPFTAETFGEDGDAPSCLIEIVYKHDTDSYKNVEAEIIISDFSPFGKTNSTILRFFDYPPIGCFSD</sequence>
<gene>
    <name evidence="1" type="ORF">DNTS_027482</name>
</gene>
<organism evidence="1 2">
    <name type="scientific">Danionella cerebrum</name>
    <dbReference type="NCBI Taxonomy" id="2873325"/>
    <lineage>
        <taxon>Eukaryota</taxon>
        <taxon>Metazoa</taxon>
        <taxon>Chordata</taxon>
        <taxon>Craniata</taxon>
        <taxon>Vertebrata</taxon>
        <taxon>Euteleostomi</taxon>
        <taxon>Actinopterygii</taxon>
        <taxon>Neopterygii</taxon>
        <taxon>Teleostei</taxon>
        <taxon>Ostariophysi</taxon>
        <taxon>Cypriniformes</taxon>
        <taxon>Danionidae</taxon>
        <taxon>Danioninae</taxon>
        <taxon>Danionella</taxon>
    </lineage>
</organism>
<keyword evidence="2" id="KW-1185">Reference proteome</keyword>
<dbReference type="EMBL" id="SRMA01011665">
    <property type="protein sequence ID" value="TRZ03317.1"/>
    <property type="molecule type" value="Genomic_DNA"/>
</dbReference>
<evidence type="ECO:0000313" key="2">
    <source>
        <dbReference type="Proteomes" id="UP000316079"/>
    </source>
</evidence>
<dbReference type="OrthoDB" id="8615648at2759"/>
<dbReference type="AlphaFoldDB" id="A0A553RMA5"/>
<name>A0A553RMA5_9TELE</name>
<dbReference type="Proteomes" id="UP000316079">
    <property type="component" value="Unassembled WGS sequence"/>
</dbReference>
<comment type="caution">
    <text evidence="1">The sequence shown here is derived from an EMBL/GenBank/DDBJ whole genome shotgun (WGS) entry which is preliminary data.</text>
</comment>
<accession>A0A553RMA5</accession>